<keyword evidence="3" id="KW-1185">Reference proteome</keyword>
<name>A0ABT1EBB9_9FIRM</name>
<protein>
    <submittedName>
        <fullName evidence="2">Uncharacterized protein</fullName>
    </submittedName>
</protein>
<evidence type="ECO:0000313" key="2">
    <source>
        <dbReference type="EMBL" id="MCP1102227.1"/>
    </source>
</evidence>
<organism evidence="2 3">
    <name type="scientific">Aequitasia blattaphilus</name>
    <dbReference type="NCBI Taxonomy" id="2949332"/>
    <lineage>
        <taxon>Bacteria</taxon>
        <taxon>Bacillati</taxon>
        <taxon>Bacillota</taxon>
        <taxon>Clostridia</taxon>
        <taxon>Lachnospirales</taxon>
        <taxon>Lachnospiraceae</taxon>
        <taxon>Aequitasia</taxon>
    </lineage>
</organism>
<reference evidence="2 3" key="1">
    <citation type="journal article" date="2022" name="Genome Biol. Evol.">
        <title>Host diet, physiology and behaviors set the stage for Lachnospiraceae cladogenesis.</title>
        <authorList>
            <person name="Vera-Ponce De Leon A."/>
            <person name="Schneider M."/>
            <person name="Jahnes B.C."/>
            <person name="Sadowski V."/>
            <person name="Camuy-Velez L.A."/>
            <person name="Duan J."/>
            <person name="Sabree Z.L."/>
        </authorList>
    </citation>
    <scope>NUCLEOTIDE SEQUENCE [LARGE SCALE GENOMIC DNA]</scope>
    <source>
        <strain evidence="2 3">PAL113</strain>
    </source>
</reference>
<evidence type="ECO:0000256" key="1">
    <source>
        <dbReference type="SAM" id="SignalP"/>
    </source>
</evidence>
<dbReference type="Proteomes" id="UP001523566">
    <property type="component" value="Unassembled WGS sequence"/>
</dbReference>
<feature type="chain" id="PRO_5046939559" evidence="1">
    <location>
        <begin position="27"/>
        <end position="215"/>
    </location>
</feature>
<gene>
    <name evidence="2" type="ORF">NK125_07350</name>
</gene>
<feature type="signal peptide" evidence="1">
    <location>
        <begin position="1"/>
        <end position="26"/>
    </location>
</feature>
<comment type="caution">
    <text evidence="2">The sequence shown here is derived from an EMBL/GenBank/DDBJ whole genome shotgun (WGS) entry which is preliminary data.</text>
</comment>
<keyword evidence="1" id="KW-0732">Signal</keyword>
<proteinExistence type="predicted"/>
<sequence length="215" mass="25095">MKFKKRLLSFAAIFLLFSAMYLNSVADETKSNKELDSWGEYLATQNTNPKFRSRSTKKKSYAKGNHIIVTSEDIAQAKIFFSIAGMTDEIATEAAYEHVTQRESLYYQALQNGYLCSDGEVLEKIQELKDILIGENASTESKQQAEEIIKHFDNEEAYWDYQKKVYEKNLPIEKYVSSLMDLYYQENPNASSDDWNEYFETFKRELVREENVQIN</sequence>
<dbReference type="EMBL" id="JAMZFW010000008">
    <property type="protein sequence ID" value="MCP1102227.1"/>
    <property type="molecule type" value="Genomic_DNA"/>
</dbReference>
<accession>A0ABT1EBB9</accession>
<dbReference type="RefSeq" id="WP_262066010.1">
    <property type="nucleotide sequence ID" value="NZ_JAMXOD010000008.1"/>
</dbReference>
<evidence type="ECO:0000313" key="3">
    <source>
        <dbReference type="Proteomes" id="UP001523566"/>
    </source>
</evidence>